<dbReference type="AlphaFoldDB" id="A0A5B0PJI1"/>
<dbReference type="Proteomes" id="UP000324748">
    <property type="component" value="Unassembled WGS sequence"/>
</dbReference>
<dbReference type="InterPro" id="IPR013126">
    <property type="entry name" value="Hsp_70_fam"/>
</dbReference>
<dbReference type="PANTHER" id="PTHR19375">
    <property type="entry name" value="HEAT SHOCK PROTEIN 70KDA"/>
    <property type="match status" value="1"/>
</dbReference>
<dbReference type="PRINTS" id="PR00301">
    <property type="entry name" value="HEATSHOCK70"/>
</dbReference>
<dbReference type="InterPro" id="IPR043129">
    <property type="entry name" value="ATPase_NBD"/>
</dbReference>
<name>A0A5B0PJI1_PUCGR</name>
<dbReference type="OrthoDB" id="2401965at2759"/>
<comment type="similarity">
    <text evidence="1">Belongs to the heat shock protein 70 family.</text>
</comment>
<evidence type="ECO:0000313" key="7">
    <source>
        <dbReference type="Proteomes" id="UP000325313"/>
    </source>
</evidence>
<comment type="caution">
    <text evidence="5">The sequence shown here is derived from an EMBL/GenBank/DDBJ whole genome shotgun (WGS) entry which is preliminary data.</text>
</comment>
<dbReference type="GO" id="GO:0140662">
    <property type="term" value="F:ATP-dependent protein folding chaperone"/>
    <property type="evidence" value="ECO:0007669"/>
    <property type="project" value="InterPro"/>
</dbReference>
<keyword evidence="5" id="KW-0346">Stress response</keyword>
<dbReference type="SUPFAM" id="SSF53067">
    <property type="entry name" value="Actin-like ATPase domain"/>
    <property type="match status" value="2"/>
</dbReference>
<proteinExistence type="inferred from homology"/>
<evidence type="ECO:0000313" key="5">
    <source>
        <dbReference type="EMBL" id="KAA1101083.1"/>
    </source>
</evidence>
<dbReference type="Gene3D" id="3.30.420.40">
    <property type="match status" value="2"/>
</dbReference>
<evidence type="ECO:0000313" key="4">
    <source>
        <dbReference type="EMBL" id="KAA1088725.1"/>
    </source>
</evidence>
<dbReference type="FunFam" id="3.30.420.40:FF:000545">
    <property type="entry name" value="Endoplasmic reticulum chaperone BiP"/>
    <property type="match status" value="1"/>
</dbReference>
<evidence type="ECO:0000256" key="3">
    <source>
        <dbReference type="ARBA" id="ARBA00022840"/>
    </source>
</evidence>
<keyword evidence="2" id="KW-0547">Nucleotide-binding</keyword>
<dbReference type="PROSITE" id="PS00329">
    <property type="entry name" value="HSP70_2"/>
    <property type="match status" value="1"/>
</dbReference>
<keyword evidence="3" id="KW-0067">ATP-binding</keyword>
<organism evidence="5 6">
    <name type="scientific">Puccinia graminis f. sp. tritici</name>
    <dbReference type="NCBI Taxonomy" id="56615"/>
    <lineage>
        <taxon>Eukaryota</taxon>
        <taxon>Fungi</taxon>
        <taxon>Dikarya</taxon>
        <taxon>Basidiomycota</taxon>
        <taxon>Pucciniomycotina</taxon>
        <taxon>Pucciniomycetes</taxon>
        <taxon>Pucciniales</taxon>
        <taxon>Pucciniaceae</taxon>
        <taxon>Puccinia</taxon>
    </lineage>
</organism>
<gene>
    <name evidence="5" type="primary">SSB1_2</name>
    <name evidence="5" type="ORF">PGT21_006378</name>
    <name evidence="4" type="ORF">PGTUg99_023807</name>
</gene>
<dbReference type="Pfam" id="PF00012">
    <property type="entry name" value="HSP70"/>
    <property type="match status" value="1"/>
</dbReference>
<dbReference type="EMBL" id="VSWC01000053">
    <property type="protein sequence ID" value="KAA1101083.1"/>
    <property type="molecule type" value="Genomic_DNA"/>
</dbReference>
<dbReference type="GO" id="GO:0005524">
    <property type="term" value="F:ATP binding"/>
    <property type="evidence" value="ECO:0007669"/>
    <property type="project" value="UniProtKB-KW"/>
</dbReference>
<dbReference type="InterPro" id="IPR018181">
    <property type="entry name" value="Heat_shock_70_CS"/>
</dbReference>
<protein>
    <submittedName>
        <fullName evidence="5">Heat shock protein ssb1</fullName>
    </submittedName>
</protein>
<evidence type="ECO:0000256" key="2">
    <source>
        <dbReference type="ARBA" id="ARBA00022741"/>
    </source>
</evidence>
<sequence>MVLAKLKETAETKLGKEVKKAVITVPAYFNDSQRLSTKDAGAIAGLDVLRIINKPTAAAIAYGLGEASNKKEKKEQTVLIFDLGGGTFDVSLLLISGGVFTVKATAGDTH</sequence>
<keyword evidence="6" id="KW-1185">Reference proteome</keyword>
<dbReference type="EMBL" id="VDEP01000405">
    <property type="protein sequence ID" value="KAA1088725.1"/>
    <property type="molecule type" value="Genomic_DNA"/>
</dbReference>
<evidence type="ECO:0000256" key="1">
    <source>
        <dbReference type="ARBA" id="ARBA00007381"/>
    </source>
</evidence>
<evidence type="ECO:0000313" key="6">
    <source>
        <dbReference type="Proteomes" id="UP000324748"/>
    </source>
</evidence>
<accession>A0A5B0PJI1</accession>
<reference evidence="6 7" key="1">
    <citation type="submission" date="2019-05" db="EMBL/GenBank/DDBJ databases">
        <title>Emergence of the Ug99 lineage of the wheat stem rust pathogen through somatic hybridization.</title>
        <authorList>
            <person name="Li F."/>
            <person name="Upadhyaya N.M."/>
            <person name="Sperschneider J."/>
            <person name="Matny O."/>
            <person name="Nguyen-Phuc H."/>
            <person name="Mago R."/>
            <person name="Raley C."/>
            <person name="Miller M.E."/>
            <person name="Silverstein K.A.T."/>
            <person name="Henningsen E."/>
            <person name="Hirsch C.D."/>
            <person name="Visser B."/>
            <person name="Pretorius Z.A."/>
            <person name="Steffenson B.J."/>
            <person name="Schwessinger B."/>
            <person name="Dodds P.N."/>
            <person name="Figueroa M."/>
        </authorList>
    </citation>
    <scope>NUCLEOTIDE SEQUENCE [LARGE SCALE GENOMIC DNA]</scope>
    <source>
        <strain evidence="5">21-0</strain>
        <strain evidence="4 7">Ug99</strain>
    </source>
</reference>
<dbReference type="Proteomes" id="UP000325313">
    <property type="component" value="Unassembled WGS sequence"/>
</dbReference>